<feature type="region of interest" description="Disordered" evidence="1">
    <location>
        <begin position="127"/>
        <end position="150"/>
    </location>
</feature>
<dbReference type="Proteomes" id="UP001281410">
    <property type="component" value="Unassembled WGS sequence"/>
</dbReference>
<dbReference type="PANTHER" id="PTHR45125:SF36">
    <property type="entry name" value="BNAC01G27460D PROTEIN"/>
    <property type="match status" value="1"/>
</dbReference>
<evidence type="ECO:0008006" key="4">
    <source>
        <dbReference type="Google" id="ProtNLM"/>
    </source>
</evidence>
<organism evidence="2 3">
    <name type="scientific">Dipteronia sinensis</name>
    <dbReference type="NCBI Taxonomy" id="43782"/>
    <lineage>
        <taxon>Eukaryota</taxon>
        <taxon>Viridiplantae</taxon>
        <taxon>Streptophyta</taxon>
        <taxon>Embryophyta</taxon>
        <taxon>Tracheophyta</taxon>
        <taxon>Spermatophyta</taxon>
        <taxon>Magnoliopsida</taxon>
        <taxon>eudicotyledons</taxon>
        <taxon>Gunneridae</taxon>
        <taxon>Pentapetalae</taxon>
        <taxon>rosids</taxon>
        <taxon>malvids</taxon>
        <taxon>Sapindales</taxon>
        <taxon>Sapindaceae</taxon>
        <taxon>Hippocastanoideae</taxon>
        <taxon>Acereae</taxon>
        <taxon>Dipteronia</taxon>
    </lineage>
</organism>
<accession>A0AAD9ZP22</accession>
<evidence type="ECO:0000256" key="1">
    <source>
        <dbReference type="SAM" id="MobiDB-lite"/>
    </source>
</evidence>
<dbReference type="EMBL" id="JANJYJ010000010">
    <property type="protein sequence ID" value="KAK3184824.1"/>
    <property type="molecule type" value="Genomic_DNA"/>
</dbReference>
<keyword evidence="3" id="KW-1185">Reference proteome</keyword>
<proteinExistence type="predicted"/>
<dbReference type="PANTHER" id="PTHR45125">
    <property type="entry name" value="F21J9.4-RELATED"/>
    <property type="match status" value="1"/>
</dbReference>
<evidence type="ECO:0000313" key="3">
    <source>
        <dbReference type="Proteomes" id="UP001281410"/>
    </source>
</evidence>
<gene>
    <name evidence="2" type="ORF">Dsin_032110</name>
</gene>
<evidence type="ECO:0000313" key="2">
    <source>
        <dbReference type="EMBL" id="KAK3184824.1"/>
    </source>
</evidence>
<reference evidence="2" key="1">
    <citation type="journal article" date="2023" name="Plant J.">
        <title>Genome sequences and population genomics provide insights into the demographic history, inbreeding, and mutation load of two 'living fossil' tree species of Dipteronia.</title>
        <authorList>
            <person name="Feng Y."/>
            <person name="Comes H.P."/>
            <person name="Chen J."/>
            <person name="Zhu S."/>
            <person name="Lu R."/>
            <person name="Zhang X."/>
            <person name="Li P."/>
            <person name="Qiu J."/>
            <person name="Olsen K.M."/>
            <person name="Qiu Y."/>
        </authorList>
    </citation>
    <scope>NUCLEOTIDE SEQUENCE</scope>
    <source>
        <strain evidence="2">NBL</strain>
    </source>
</reference>
<protein>
    <recommendedName>
        <fullName evidence="4">No apical meristem-associated C-terminal domain-containing protein</fullName>
    </recommendedName>
</protein>
<name>A0AAD9ZP22_9ROSI</name>
<comment type="caution">
    <text evidence="2">The sequence shown here is derived from an EMBL/GenBank/DDBJ whole genome shotgun (WGS) entry which is preliminary data.</text>
</comment>
<sequence length="186" mass="20888">MPTIGWISRPSEPYKPIEGNVLARVETEYNNIKPEIISQLLGKRSLECRMQTILTAVGKLRGCLRHIESFHPSGASEDDIMIRAKILLTRDKKYKKGFKFDLVWSIFKDMQKFTDNDSATSAFQRQSDNFASSQEDPLTPESPTSASPGLSSFSLNITNDDVGSSSSQQPNTIKDGQQLIVVFFFF</sequence>
<dbReference type="AlphaFoldDB" id="A0AAD9ZP22"/>